<sequence length="124" mass="13387">MAFYPPTNLYPSPTPPMLPPPMAAQPYAPTPPMMGMNPFAPSSADPLMMQPGFPPPPPPLLPPPGGTPLDMMGPPPILPPPRFMPGFLSPQLNCWTDCVGCLAIALCWCFLCDDHVDEADQQYL</sequence>
<reference evidence="2" key="2">
    <citation type="submission" date="2023-02" db="EMBL/GenBank/DDBJ databases">
        <authorList>
            <consortium name="DOE Joint Genome Institute"/>
            <person name="Mondo S.J."/>
            <person name="Chang Y."/>
            <person name="Wang Y."/>
            <person name="Ahrendt S."/>
            <person name="Andreopoulos W."/>
            <person name="Barry K."/>
            <person name="Beard J."/>
            <person name="Benny G.L."/>
            <person name="Blankenship S."/>
            <person name="Bonito G."/>
            <person name="Cuomo C."/>
            <person name="Desiro A."/>
            <person name="Gervers K.A."/>
            <person name="Hundley H."/>
            <person name="Kuo A."/>
            <person name="LaButti K."/>
            <person name="Lang B.F."/>
            <person name="Lipzen A."/>
            <person name="O'Donnell K."/>
            <person name="Pangilinan J."/>
            <person name="Reynolds N."/>
            <person name="Sandor L."/>
            <person name="Smith M.W."/>
            <person name="Tsang A."/>
            <person name="Grigoriev I.V."/>
            <person name="Stajich J.E."/>
            <person name="Spatafora J.W."/>
        </authorList>
    </citation>
    <scope>NUCLEOTIDE SEQUENCE</scope>
    <source>
        <strain evidence="2">RSA 2281</strain>
    </source>
</reference>
<gene>
    <name evidence="2" type="ORF">BDA99DRAFT_558046</name>
</gene>
<dbReference type="Proteomes" id="UP001209540">
    <property type="component" value="Unassembled WGS sequence"/>
</dbReference>
<dbReference type="AlphaFoldDB" id="A0AAD5PGM5"/>
<evidence type="ECO:0000256" key="1">
    <source>
        <dbReference type="SAM" id="MobiDB-lite"/>
    </source>
</evidence>
<evidence type="ECO:0000313" key="2">
    <source>
        <dbReference type="EMBL" id="KAI9269298.1"/>
    </source>
</evidence>
<protein>
    <submittedName>
        <fullName evidence="2">Uncharacterized protein</fullName>
    </submittedName>
</protein>
<accession>A0AAD5PGM5</accession>
<feature type="compositionally biased region" description="Pro residues" evidence="1">
    <location>
        <begin position="52"/>
        <end position="66"/>
    </location>
</feature>
<feature type="region of interest" description="Disordered" evidence="1">
    <location>
        <begin position="39"/>
        <end position="75"/>
    </location>
</feature>
<organism evidence="2 3">
    <name type="scientific">Phascolomyces articulosus</name>
    <dbReference type="NCBI Taxonomy" id="60185"/>
    <lineage>
        <taxon>Eukaryota</taxon>
        <taxon>Fungi</taxon>
        <taxon>Fungi incertae sedis</taxon>
        <taxon>Mucoromycota</taxon>
        <taxon>Mucoromycotina</taxon>
        <taxon>Mucoromycetes</taxon>
        <taxon>Mucorales</taxon>
        <taxon>Lichtheimiaceae</taxon>
        <taxon>Phascolomyces</taxon>
    </lineage>
</organism>
<dbReference type="EMBL" id="JAIXMP010000008">
    <property type="protein sequence ID" value="KAI9269298.1"/>
    <property type="molecule type" value="Genomic_DNA"/>
</dbReference>
<proteinExistence type="predicted"/>
<comment type="caution">
    <text evidence="2">The sequence shown here is derived from an EMBL/GenBank/DDBJ whole genome shotgun (WGS) entry which is preliminary data.</text>
</comment>
<name>A0AAD5PGM5_9FUNG</name>
<keyword evidence="3" id="KW-1185">Reference proteome</keyword>
<evidence type="ECO:0000313" key="3">
    <source>
        <dbReference type="Proteomes" id="UP001209540"/>
    </source>
</evidence>
<reference evidence="2" key="1">
    <citation type="journal article" date="2022" name="IScience">
        <title>Evolution of zygomycete secretomes and the origins of terrestrial fungal ecologies.</title>
        <authorList>
            <person name="Chang Y."/>
            <person name="Wang Y."/>
            <person name="Mondo S."/>
            <person name="Ahrendt S."/>
            <person name="Andreopoulos W."/>
            <person name="Barry K."/>
            <person name="Beard J."/>
            <person name="Benny G.L."/>
            <person name="Blankenship S."/>
            <person name="Bonito G."/>
            <person name="Cuomo C."/>
            <person name="Desiro A."/>
            <person name="Gervers K.A."/>
            <person name="Hundley H."/>
            <person name="Kuo A."/>
            <person name="LaButti K."/>
            <person name="Lang B.F."/>
            <person name="Lipzen A."/>
            <person name="O'Donnell K."/>
            <person name="Pangilinan J."/>
            <person name="Reynolds N."/>
            <person name="Sandor L."/>
            <person name="Smith M.E."/>
            <person name="Tsang A."/>
            <person name="Grigoriev I.V."/>
            <person name="Stajich J.E."/>
            <person name="Spatafora J.W."/>
        </authorList>
    </citation>
    <scope>NUCLEOTIDE SEQUENCE</scope>
    <source>
        <strain evidence="2">RSA 2281</strain>
    </source>
</reference>